<organism evidence="1 2">
    <name type="scientific">Datura stramonium</name>
    <name type="common">Jimsonweed</name>
    <name type="synonym">Common thornapple</name>
    <dbReference type="NCBI Taxonomy" id="4076"/>
    <lineage>
        <taxon>Eukaryota</taxon>
        <taxon>Viridiplantae</taxon>
        <taxon>Streptophyta</taxon>
        <taxon>Embryophyta</taxon>
        <taxon>Tracheophyta</taxon>
        <taxon>Spermatophyta</taxon>
        <taxon>Magnoliopsida</taxon>
        <taxon>eudicotyledons</taxon>
        <taxon>Gunneridae</taxon>
        <taxon>Pentapetalae</taxon>
        <taxon>asterids</taxon>
        <taxon>lamiids</taxon>
        <taxon>Solanales</taxon>
        <taxon>Solanaceae</taxon>
        <taxon>Solanoideae</taxon>
        <taxon>Datureae</taxon>
        <taxon>Datura</taxon>
    </lineage>
</organism>
<reference evidence="1 2" key="1">
    <citation type="journal article" date="2021" name="BMC Genomics">
        <title>Datura genome reveals duplications of psychoactive alkaloid biosynthetic genes and high mutation rate following tissue culture.</title>
        <authorList>
            <person name="Rajewski A."/>
            <person name="Carter-House D."/>
            <person name="Stajich J."/>
            <person name="Litt A."/>
        </authorList>
    </citation>
    <scope>NUCLEOTIDE SEQUENCE [LARGE SCALE GENOMIC DNA]</scope>
    <source>
        <strain evidence="1">AR-01</strain>
    </source>
</reference>
<evidence type="ECO:0000313" key="2">
    <source>
        <dbReference type="Proteomes" id="UP000823775"/>
    </source>
</evidence>
<feature type="non-terminal residue" evidence="1">
    <location>
        <position position="100"/>
    </location>
</feature>
<evidence type="ECO:0000313" key="1">
    <source>
        <dbReference type="EMBL" id="MCD7449068.1"/>
    </source>
</evidence>
<dbReference type="Proteomes" id="UP000823775">
    <property type="component" value="Unassembled WGS sequence"/>
</dbReference>
<gene>
    <name evidence="1" type="ORF">HAX54_048966</name>
</gene>
<accession>A0ABS8RR96</accession>
<sequence length="100" mass="11554">MKHLSITWAYNCAQDQQLPSGCILVAYDFLQKLAKRITLTKKKVNVMMEQVKPWVKDDIDDAVRGIHRKFGSFELYLNEYLAEHPDVGSLRDEIGSLRSQ</sequence>
<name>A0ABS8RR96_DATST</name>
<proteinExistence type="predicted"/>
<evidence type="ECO:0008006" key="3">
    <source>
        <dbReference type="Google" id="ProtNLM"/>
    </source>
</evidence>
<protein>
    <recommendedName>
        <fullName evidence="3">Exocyst complex component Sec3 C-terminal domain-containing protein</fullName>
    </recommendedName>
</protein>
<dbReference type="EMBL" id="JACEIK010000082">
    <property type="protein sequence ID" value="MCD7449068.1"/>
    <property type="molecule type" value="Genomic_DNA"/>
</dbReference>
<comment type="caution">
    <text evidence="1">The sequence shown here is derived from an EMBL/GenBank/DDBJ whole genome shotgun (WGS) entry which is preliminary data.</text>
</comment>
<keyword evidence="2" id="KW-1185">Reference proteome</keyword>